<sequence length="55" mass="5793">MCPTIDHTAVVCAYATLARNHAAGSENVVKNHLWKTGGNIGRILVFSISSSGILP</sequence>
<reference evidence="1" key="2">
    <citation type="journal article" date="2015" name="Data Brief">
        <title>Shoot transcriptome of the giant reed, Arundo donax.</title>
        <authorList>
            <person name="Barrero R.A."/>
            <person name="Guerrero F.D."/>
            <person name="Moolhuijzen P."/>
            <person name="Goolsby J.A."/>
            <person name="Tidwell J."/>
            <person name="Bellgard S.E."/>
            <person name="Bellgard M.I."/>
        </authorList>
    </citation>
    <scope>NUCLEOTIDE SEQUENCE</scope>
    <source>
        <tissue evidence="1">Shoot tissue taken approximately 20 cm above the soil surface</tissue>
    </source>
</reference>
<protein>
    <submittedName>
        <fullName evidence="1">Uncharacterized protein</fullName>
    </submittedName>
</protein>
<dbReference type="EMBL" id="GBRH01180397">
    <property type="protein sequence ID" value="JAE17499.1"/>
    <property type="molecule type" value="Transcribed_RNA"/>
</dbReference>
<name>A0A0A9G1Y2_ARUDO</name>
<proteinExistence type="predicted"/>
<dbReference type="AlphaFoldDB" id="A0A0A9G1Y2"/>
<organism evidence="1">
    <name type="scientific">Arundo donax</name>
    <name type="common">Giant reed</name>
    <name type="synonym">Donax arundinaceus</name>
    <dbReference type="NCBI Taxonomy" id="35708"/>
    <lineage>
        <taxon>Eukaryota</taxon>
        <taxon>Viridiplantae</taxon>
        <taxon>Streptophyta</taxon>
        <taxon>Embryophyta</taxon>
        <taxon>Tracheophyta</taxon>
        <taxon>Spermatophyta</taxon>
        <taxon>Magnoliopsida</taxon>
        <taxon>Liliopsida</taxon>
        <taxon>Poales</taxon>
        <taxon>Poaceae</taxon>
        <taxon>PACMAD clade</taxon>
        <taxon>Arundinoideae</taxon>
        <taxon>Arundineae</taxon>
        <taxon>Arundo</taxon>
    </lineage>
</organism>
<accession>A0A0A9G1Y2</accession>
<reference evidence="1" key="1">
    <citation type="submission" date="2014-09" db="EMBL/GenBank/DDBJ databases">
        <authorList>
            <person name="Magalhaes I.L.F."/>
            <person name="Oliveira U."/>
            <person name="Santos F.R."/>
            <person name="Vidigal T.H.D.A."/>
            <person name="Brescovit A.D."/>
            <person name="Santos A.J."/>
        </authorList>
    </citation>
    <scope>NUCLEOTIDE SEQUENCE</scope>
    <source>
        <tissue evidence="1">Shoot tissue taken approximately 20 cm above the soil surface</tissue>
    </source>
</reference>
<evidence type="ECO:0000313" key="1">
    <source>
        <dbReference type="EMBL" id="JAE17499.1"/>
    </source>
</evidence>